<evidence type="ECO:0000313" key="8">
    <source>
        <dbReference type="EMBL" id="SET10145.1"/>
    </source>
</evidence>
<evidence type="ECO:0000256" key="1">
    <source>
        <dbReference type="ARBA" id="ARBA00004651"/>
    </source>
</evidence>
<dbReference type="PRINTS" id="PR00952">
    <property type="entry name" value="TYPE3IMQPROT"/>
</dbReference>
<evidence type="ECO:0000256" key="2">
    <source>
        <dbReference type="ARBA" id="ARBA00006156"/>
    </source>
</evidence>
<keyword evidence="8" id="KW-0969">Cilium</keyword>
<reference evidence="9" key="1">
    <citation type="submission" date="2016-10" db="EMBL/GenBank/DDBJ databases">
        <authorList>
            <person name="Varghese N."/>
            <person name="Submissions S."/>
        </authorList>
    </citation>
    <scope>NUCLEOTIDE SEQUENCE [LARGE SCALE GENOMIC DNA]</scope>
    <source>
        <strain evidence="9">KH1P1</strain>
    </source>
</reference>
<evidence type="ECO:0000256" key="5">
    <source>
        <dbReference type="ARBA" id="ARBA00022989"/>
    </source>
</evidence>
<proteinExistence type="inferred from homology"/>
<comment type="subcellular location">
    <subcellularLocation>
        <location evidence="1">Cell membrane</location>
        <topology evidence="1">Multi-pass membrane protein</topology>
    </subcellularLocation>
</comment>
<keyword evidence="6 7" id="KW-0472">Membrane</keyword>
<name>A0A1I0BSY8_9FIRM</name>
<dbReference type="Proteomes" id="UP000199820">
    <property type="component" value="Unassembled WGS sequence"/>
</dbReference>
<evidence type="ECO:0000313" key="9">
    <source>
        <dbReference type="Proteomes" id="UP000199820"/>
    </source>
</evidence>
<evidence type="ECO:0000256" key="7">
    <source>
        <dbReference type="SAM" id="Phobius"/>
    </source>
</evidence>
<protein>
    <submittedName>
        <fullName evidence="8">Flagellar biosynthetic protein FliQ</fullName>
    </submittedName>
</protein>
<accession>A0A1I0BSY8</accession>
<keyword evidence="8" id="KW-0966">Cell projection</keyword>
<dbReference type="PIRSF" id="PIRSF004669">
    <property type="entry name" value="FliQ"/>
    <property type="match status" value="1"/>
</dbReference>
<keyword evidence="4 7" id="KW-0812">Transmembrane</keyword>
<dbReference type="STRING" id="1526.SAMN02910262_00868"/>
<dbReference type="PANTHER" id="PTHR34040">
    <property type="entry name" value="FLAGELLAR BIOSYNTHETIC PROTEIN FLIQ"/>
    <property type="match status" value="1"/>
</dbReference>
<dbReference type="GO" id="GO:0005886">
    <property type="term" value="C:plasma membrane"/>
    <property type="evidence" value="ECO:0007669"/>
    <property type="project" value="UniProtKB-SubCell"/>
</dbReference>
<organism evidence="8 9">
    <name type="scientific">[Clostridium] aminophilum</name>
    <dbReference type="NCBI Taxonomy" id="1526"/>
    <lineage>
        <taxon>Bacteria</taxon>
        <taxon>Bacillati</taxon>
        <taxon>Bacillota</taxon>
        <taxon>Clostridia</taxon>
        <taxon>Lachnospirales</taxon>
        <taxon>Lachnospiraceae</taxon>
    </lineage>
</organism>
<dbReference type="Pfam" id="PF01313">
    <property type="entry name" value="Bac_export_3"/>
    <property type="match status" value="1"/>
</dbReference>
<dbReference type="EMBL" id="FOIL01000005">
    <property type="protein sequence ID" value="SET10145.1"/>
    <property type="molecule type" value="Genomic_DNA"/>
</dbReference>
<keyword evidence="5 7" id="KW-1133">Transmembrane helix</keyword>
<dbReference type="RefSeq" id="WP_074648577.1">
    <property type="nucleotide sequence ID" value="NZ_FOIL01000005.1"/>
</dbReference>
<evidence type="ECO:0000256" key="3">
    <source>
        <dbReference type="ARBA" id="ARBA00022475"/>
    </source>
</evidence>
<keyword evidence="3" id="KW-1003">Cell membrane</keyword>
<dbReference type="InterPro" id="IPR002191">
    <property type="entry name" value="Bac_export_3"/>
</dbReference>
<dbReference type="eggNOG" id="COG1987">
    <property type="taxonomic scope" value="Bacteria"/>
</dbReference>
<evidence type="ECO:0000256" key="4">
    <source>
        <dbReference type="ARBA" id="ARBA00022692"/>
    </source>
</evidence>
<dbReference type="GO" id="GO:0009306">
    <property type="term" value="P:protein secretion"/>
    <property type="evidence" value="ECO:0007669"/>
    <property type="project" value="InterPro"/>
</dbReference>
<dbReference type="PANTHER" id="PTHR34040:SF2">
    <property type="entry name" value="FLAGELLAR BIOSYNTHETIC PROTEIN FLIQ"/>
    <property type="match status" value="1"/>
</dbReference>
<feature type="transmembrane region" description="Helical" evidence="7">
    <location>
        <begin position="51"/>
        <end position="71"/>
    </location>
</feature>
<dbReference type="AlphaFoldDB" id="A0A1I0BSY8"/>
<feature type="transmembrane region" description="Helical" evidence="7">
    <location>
        <begin position="20"/>
        <end position="39"/>
    </location>
</feature>
<evidence type="ECO:0000256" key="6">
    <source>
        <dbReference type="ARBA" id="ARBA00023136"/>
    </source>
</evidence>
<keyword evidence="8" id="KW-0282">Flagellum</keyword>
<comment type="similarity">
    <text evidence="2">Belongs to the FliQ/MopD/SpaQ family.</text>
</comment>
<sequence>MSSGDALDIMYQTFRLAAEIALPLLLVSLIVGIIIALFSAATQINEQTLTFVPKLIAIGLILAVLGSTILAKMQDFATMVFSMIATG</sequence>
<gene>
    <name evidence="8" type="ORF">SAMN04487771_100526</name>
</gene>
<keyword evidence="9" id="KW-1185">Reference proteome</keyword>